<dbReference type="SUPFAM" id="SSF47175">
    <property type="entry name" value="Cytochromes"/>
    <property type="match status" value="1"/>
</dbReference>
<sequence length="124" mass="14307">MFEEAISQRQSTFGLIEHDAKDMGKALKAKEVNWDRLELAAKKLHEASTRLDSLFPEGSLEGSKAKDKVWDDNVKFERLLNEMDDGFELLYQATLEKDKSLAQQGLKQAQSTCKACHRQYRSRW</sequence>
<accession>A0A2T3J5A5</accession>
<evidence type="ECO:0000313" key="1">
    <source>
        <dbReference type="EMBL" id="PSU36469.1"/>
    </source>
</evidence>
<dbReference type="GO" id="GO:0009055">
    <property type="term" value="F:electron transfer activity"/>
    <property type="evidence" value="ECO:0007669"/>
    <property type="project" value="InterPro"/>
</dbReference>
<proteinExistence type="predicted"/>
<organism evidence="1 2">
    <name type="scientific">Photobacterium lutimaris</name>
    <dbReference type="NCBI Taxonomy" id="388278"/>
    <lineage>
        <taxon>Bacteria</taxon>
        <taxon>Pseudomonadati</taxon>
        <taxon>Pseudomonadota</taxon>
        <taxon>Gammaproteobacteria</taxon>
        <taxon>Vibrionales</taxon>
        <taxon>Vibrionaceae</taxon>
        <taxon>Photobacterium</taxon>
    </lineage>
</organism>
<dbReference type="Pfam" id="PF01322">
    <property type="entry name" value="Cytochrom_C_2"/>
    <property type="match status" value="1"/>
</dbReference>
<dbReference type="Proteomes" id="UP000241222">
    <property type="component" value="Unassembled WGS sequence"/>
</dbReference>
<dbReference type="OrthoDB" id="5815156at2"/>
<dbReference type="InterPro" id="IPR010980">
    <property type="entry name" value="Cyt_c/b562"/>
</dbReference>
<comment type="caution">
    <text evidence="1">The sequence shown here is derived from an EMBL/GenBank/DDBJ whole genome shotgun (WGS) entry which is preliminary data.</text>
</comment>
<dbReference type="EMBL" id="PYMH01000001">
    <property type="protein sequence ID" value="PSU36469.1"/>
    <property type="molecule type" value="Genomic_DNA"/>
</dbReference>
<name>A0A2T3J5A5_9GAMM</name>
<dbReference type="AlphaFoldDB" id="A0A2T3J5A5"/>
<dbReference type="GO" id="GO:0005506">
    <property type="term" value="F:iron ion binding"/>
    <property type="evidence" value="ECO:0007669"/>
    <property type="project" value="InterPro"/>
</dbReference>
<dbReference type="PROSITE" id="PS51009">
    <property type="entry name" value="CYTCII"/>
    <property type="match status" value="1"/>
</dbReference>
<dbReference type="Gene3D" id="1.20.120.10">
    <property type="entry name" value="Cytochrome c/b562"/>
    <property type="match status" value="1"/>
</dbReference>
<dbReference type="GO" id="GO:0020037">
    <property type="term" value="F:heme binding"/>
    <property type="evidence" value="ECO:0007669"/>
    <property type="project" value="InterPro"/>
</dbReference>
<evidence type="ECO:0000313" key="2">
    <source>
        <dbReference type="Proteomes" id="UP000241222"/>
    </source>
</evidence>
<dbReference type="InterPro" id="IPR002321">
    <property type="entry name" value="Cyt_c_II"/>
</dbReference>
<protein>
    <submittedName>
        <fullName evidence="1">Cytochrome C</fullName>
    </submittedName>
</protein>
<reference evidence="1 2" key="1">
    <citation type="submission" date="2018-03" db="EMBL/GenBank/DDBJ databases">
        <title>Whole genome sequencing of Histamine producing bacteria.</title>
        <authorList>
            <person name="Butler K."/>
        </authorList>
    </citation>
    <scope>NUCLEOTIDE SEQUENCE [LARGE SCALE GENOMIC DNA]</scope>
    <source>
        <strain evidence="1 2">JCM 13586</strain>
    </source>
</reference>
<keyword evidence="2" id="KW-1185">Reference proteome</keyword>
<gene>
    <name evidence="1" type="ORF">C9I99_02435</name>
</gene>
<dbReference type="GO" id="GO:0022900">
    <property type="term" value="P:electron transport chain"/>
    <property type="evidence" value="ECO:0007669"/>
    <property type="project" value="InterPro"/>
</dbReference>